<dbReference type="GeneID" id="26258421"/>
<proteinExistence type="predicted"/>
<dbReference type="RefSeq" id="XP_014561525.1">
    <property type="nucleotide sequence ID" value="XM_014706039.1"/>
</dbReference>
<evidence type="ECO:0000256" key="1">
    <source>
        <dbReference type="SAM" id="Phobius"/>
    </source>
</evidence>
<keyword evidence="1" id="KW-0472">Membrane</keyword>
<gene>
    <name evidence="2" type="ORF">COCVIDRAFT_86178</name>
</gene>
<accession>W7F179</accession>
<keyword evidence="1" id="KW-1133">Transmembrane helix</keyword>
<protein>
    <submittedName>
        <fullName evidence="2">Uncharacterized protein</fullName>
    </submittedName>
</protein>
<dbReference type="Proteomes" id="UP000054337">
    <property type="component" value="Unassembled WGS sequence"/>
</dbReference>
<feature type="transmembrane region" description="Helical" evidence="1">
    <location>
        <begin position="55"/>
        <end position="78"/>
    </location>
</feature>
<evidence type="ECO:0000313" key="3">
    <source>
        <dbReference type="Proteomes" id="UP000054337"/>
    </source>
</evidence>
<keyword evidence="1" id="KW-0812">Transmembrane</keyword>
<dbReference type="EMBL" id="KI968696">
    <property type="protein sequence ID" value="EUN31910.1"/>
    <property type="molecule type" value="Genomic_DNA"/>
</dbReference>
<organism evidence="2 3">
    <name type="scientific">Bipolaris victoriae (strain FI3)</name>
    <name type="common">Victoria blight of oats agent</name>
    <name type="synonym">Cochliobolus victoriae</name>
    <dbReference type="NCBI Taxonomy" id="930091"/>
    <lineage>
        <taxon>Eukaryota</taxon>
        <taxon>Fungi</taxon>
        <taxon>Dikarya</taxon>
        <taxon>Ascomycota</taxon>
        <taxon>Pezizomycotina</taxon>
        <taxon>Dothideomycetes</taxon>
        <taxon>Pleosporomycetidae</taxon>
        <taxon>Pleosporales</taxon>
        <taxon>Pleosporineae</taxon>
        <taxon>Pleosporaceae</taxon>
        <taxon>Bipolaris</taxon>
    </lineage>
</organism>
<feature type="transmembrane region" description="Helical" evidence="1">
    <location>
        <begin position="99"/>
        <end position="116"/>
    </location>
</feature>
<dbReference type="AlphaFoldDB" id="W7F179"/>
<dbReference type="HOGENOM" id="CLU_2090438_0_0_1"/>
<reference evidence="2 3" key="1">
    <citation type="journal article" date="2013" name="PLoS Genet.">
        <title>Comparative genome structure, secondary metabolite, and effector coding capacity across Cochliobolus pathogens.</title>
        <authorList>
            <person name="Condon B.J."/>
            <person name="Leng Y."/>
            <person name="Wu D."/>
            <person name="Bushley K.E."/>
            <person name="Ohm R.A."/>
            <person name="Otillar R."/>
            <person name="Martin J."/>
            <person name="Schackwitz W."/>
            <person name="Grimwood J."/>
            <person name="MohdZainudin N."/>
            <person name="Xue C."/>
            <person name="Wang R."/>
            <person name="Manning V.A."/>
            <person name="Dhillon B."/>
            <person name="Tu Z.J."/>
            <person name="Steffenson B.J."/>
            <person name="Salamov A."/>
            <person name="Sun H."/>
            <person name="Lowry S."/>
            <person name="LaButti K."/>
            <person name="Han J."/>
            <person name="Copeland A."/>
            <person name="Lindquist E."/>
            <person name="Barry K."/>
            <person name="Schmutz J."/>
            <person name="Baker S.E."/>
            <person name="Ciuffetti L.M."/>
            <person name="Grigoriev I.V."/>
            <person name="Zhong S."/>
            <person name="Turgeon B.G."/>
        </authorList>
    </citation>
    <scope>NUCLEOTIDE SEQUENCE [LARGE SCALE GENOMIC DNA]</scope>
    <source>
        <strain evidence="2 3">FI3</strain>
    </source>
</reference>
<name>W7F179_BIPV3</name>
<keyword evidence="3" id="KW-1185">Reference proteome</keyword>
<feature type="non-terminal residue" evidence="2">
    <location>
        <position position="1"/>
    </location>
</feature>
<sequence>FQRYIPPSPLSPPTYTTSALLLVLHSSSSPFFNAHQSNASTLLCPPSCPACSVLYLAYLFIYITSFFCALFSTHIRIFRHAFRRTVRWSCILRGHGDGGCAFLPSTLFFVFYFRLLS</sequence>
<evidence type="ECO:0000313" key="2">
    <source>
        <dbReference type="EMBL" id="EUN31910.1"/>
    </source>
</evidence>